<reference evidence="1" key="1">
    <citation type="submission" date="2020-01" db="EMBL/GenBank/DDBJ databases">
        <authorList>
            <consortium name="DOE Joint Genome Institute"/>
            <person name="Haridas S."/>
            <person name="Albert R."/>
            <person name="Binder M."/>
            <person name="Bloem J."/>
            <person name="Labutti K."/>
            <person name="Salamov A."/>
            <person name="Andreopoulos B."/>
            <person name="Baker S.E."/>
            <person name="Barry K."/>
            <person name="Bills G."/>
            <person name="Bluhm B.H."/>
            <person name="Cannon C."/>
            <person name="Castanera R."/>
            <person name="Culley D.E."/>
            <person name="Daum C."/>
            <person name="Ezra D."/>
            <person name="Gonzalez J.B."/>
            <person name="Henrissat B."/>
            <person name="Kuo A."/>
            <person name="Liang C."/>
            <person name="Lipzen A."/>
            <person name="Lutzoni F."/>
            <person name="Magnuson J."/>
            <person name="Mondo S."/>
            <person name="Nolan M."/>
            <person name="Ohm R."/>
            <person name="Pangilinan J."/>
            <person name="Park H.-J."/>
            <person name="Ramirez L."/>
            <person name="Alfaro M."/>
            <person name="Sun H."/>
            <person name="Tritt A."/>
            <person name="Yoshinaga Y."/>
            <person name="Zwiers L.-H."/>
            <person name="Turgeon B.G."/>
            <person name="Goodwin S.B."/>
            <person name="Spatafora J.W."/>
            <person name="Crous P.W."/>
            <person name="Grigoriev I.V."/>
        </authorList>
    </citation>
    <scope>NUCLEOTIDE SEQUENCE</scope>
    <source>
        <strain evidence="1">P77</strain>
    </source>
</reference>
<gene>
    <name evidence="1" type="ORF">BDW02DRAFT_145207</name>
</gene>
<evidence type="ECO:0000313" key="1">
    <source>
        <dbReference type="EMBL" id="KAF1829531.1"/>
    </source>
</evidence>
<dbReference type="Proteomes" id="UP000800040">
    <property type="component" value="Unassembled WGS sequence"/>
</dbReference>
<organism evidence="1 2">
    <name type="scientific">Decorospora gaudefroyi</name>
    <dbReference type="NCBI Taxonomy" id="184978"/>
    <lineage>
        <taxon>Eukaryota</taxon>
        <taxon>Fungi</taxon>
        <taxon>Dikarya</taxon>
        <taxon>Ascomycota</taxon>
        <taxon>Pezizomycotina</taxon>
        <taxon>Dothideomycetes</taxon>
        <taxon>Pleosporomycetidae</taxon>
        <taxon>Pleosporales</taxon>
        <taxon>Pleosporineae</taxon>
        <taxon>Pleosporaceae</taxon>
        <taxon>Decorospora</taxon>
    </lineage>
</organism>
<keyword evidence="2" id="KW-1185">Reference proteome</keyword>
<protein>
    <submittedName>
        <fullName evidence="1">Uncharacterized protein</fullName>
    </submittedName>
</protein>
<dbReference type="EMBL" id="ML975438">
    <property type="protein sequence ID" value="KAF1829531.1"/>
    <property type="molecule type" value="Genomic_DNA"/>
</dbReference>
<accession>A0A6A5JZ81</accession>
<sequence length="165" mass="18103">MGGDGGRGVESLQVLLSSLRVVAQKLQSALVPIRPWADPSQQKGPRCAGRCGAVKALEGLGASTARKVLLRAMLPVVSPETASHPRLSLRLQPRSPRALPVRARRAMRVVSSEGCNEPRLPLDQLVTLTVEDTSGRMLLLLPVAPYSRQKEFESWLHRKRRCSVR</sequence>
<evidence type="ECO:0000313" key="2">
    <source>
        <dbReference type="Proteomes" id="UP000800040"/>
    </source>
</evidence>
<proteinExistence type="predicted"/>
<name>A0A6A5JZ81_9PLEO</name>
<dbReference type="AlphaFoldDB" id="A0A6A5JZ81"/>